<comment type="caution">
    <text evidence="3">The sequence shown here is derived from an EMBL/GenBank/DDBJ whole genome shotgun (WGS) entry which is preliminary data.</text>
</comment>
<protein>
    <submittedName>
        <fullName evidence="3">Uncharacterized protein</fullName>
    </submittedName>
</protein>
<feature type="compositionally biased region" description="Basic residues" evidence="1">
    <location>
        <begin position="23"/>
        <end position="35"/>
    </location>
</feature>
<evidence type="ECO:0000313" key="4">
    <source>
        <dbReference type="Proteomes" id="UP000741013"/>
    </source>
</evidence>
<evidence type="ECO:0000256" key="2">
    <source>
        <dbReference type="SAM" id="Phobius"/>
    </source>
</evidence>
<evidence type="ECO:0000313" key="3">
    <source>
        <dbReference type="EMBL" id="MBP2180949.1"/>
    </source>
</evidence>
<keyword evidence="2" id="KW-0812">Transmembrane</keyword>
<feature type="transmembrane region" description="Helical" evidence="2">
    <location>
        <begin position="69"/>
        <end position="93"/>
    </location>
</feature>
<feature type="compositionally biased region" description="Low complexity" evidence="1">
    <location>
        <begin position="10"/>
        <end position="22"/>
    </location>
</feature>
<feature type="region of interest" description="Disordered" evidence="1">
    <location>
        <begin position="1"/>
        <end position="36"/>
    </location>
</feature>
<sequence>MTIVDPASPVVPGEDPVVPPVRAARRGQSRHRRPPRSWPELAAEVLGGWAITLRVALLAAVVFGGVGVVFFGASAGAGISGSVLAAAIVLACLRRREPPPPGPAEVTE</sequence>
<keyword evidence="2" id="KW-1133">Transmembrane helix</keyword>
<dbReference type="RefSeq" id="WP_209664431.1">
    <property type="nucleotide sequence ID" value="NZ_JAGGMS010000001.1"/>
</dbReference>
<dbReference type="EMBL" id="JAGGMS010000001">
    <property type="protein sequence ID" value="MBP2180949.1"/>
    <property type="molecule type" value="Genomic_DNA"/>
</dbReference>
<dbReference type="Proteomes" id="UP000741013">
    <property type="component" value="Unassembled WGS sequence"/>
</dbReference>
<accession>A0ABS4PNF4</accession>
<feature type="transmembrane region" description="Helical" evidence="2">
    <location>
        <begin position="41"/>
        <end position="63"/>
    </location>
</feature>
<proteinExistence type="predicted"/>
<keyword evidence="4" id="KW-1185">Reference proteome</keyword>
<reference evidence="3 4" key="1">
    <citation type="submission" date="2021-03" db="EMBL/GenBank/DDBJ databases">
        <title>Sequencing the genomes of 1000 actinobacteria strains.</title>
        <authorList>
            <person name="Klenk H.-P."/>
        </authorList>
    </citation>
    <scope>NUCLEOTIDE SEQUENCE [LARGE SCALE GENOMIC DNA]</scope>
    <source>
        <strain evidence="3 4">DSM 45510</strain>
    </source>
</reference>
<evidence type="ECO:0000256" key="1">
    <source>
        <dbReference type="SAM" id="MobiDB-lite"/>
    </source>
</evidence>
<name>A0ABS4PNF4_9PSEU</name>
<organism evidence="3 4">
    <name type="scientific">Amycolatopsis magusensis</name>
    <dbReference type="NCBI Taxonomy" id="882444"/>
    <lineage>
        <taxon>Bacteria</taxon>
        <taxon>Bacillati</taxon>
        <taxon>Actinomycetota</taxon>
        <taxon>Actinomycetes</taxon>
        <taxon>Pseudonocardiales</taxon>
        <taxon>Pseudonocardiaceae</taxon>
        <taxon>Amycolatopsis</taxon>
    </lineage>
</organism>
<keyword evidence="2" id="KW-0472">Membrane</keyword>
<gene>
    <name evidence="3" type="ORF">JOM49_002475</name>
</gene>